<dbReference type="InterPro" id="IPR037171">
    <property type="entry name" value="NagB/RpiA_transferase-like"/>
</dbReference>
<dbReference type="GO" id="GO:0008410">
    <property type="term" value="F:CoA-transferase activity"/>
    <property type="evidence" value="ECO:0007669"/>
    <property type="project" value="InterPro"/>
</dbReference>
<dbReference type="SMART" id="SM00882">
    <property type="entry name" value="CoA_trans"/>
    <property type="match status" value="1"/>
</dbReference>
<gene>
    <name evidence="1" type="ORF">UFOPK3164_01095</name>
    <name evidence="2" type="ORF">UFOPK3427_01361</name>
    <name evidence="3" type="ORF">UFOPK4112_00940</name>
</gene>
<name>A0A6J7EHZ8_9ZZZZ</name>
<dbReference type="PANTHER" id="PTHR13707">
    <property type="entry name" value="KETOACID-COENZYME A TRANSFERASE"/>
    <property type="match status" value="1"/>
</dbReference>
<accession>A0A6J7EHZ8</accession>
<dbReference type="PANTHER" id="PTHR13707:SF57">
    <property type="entry name" value="SUCCINYL-COA:3-KETOACID COENZYME A TRANSFERASE SUBUNIT B-RELATED"/>
    <property type="match status" value="1"/>
</dbReference>
<dbReference type="Pfam" id="PF01144">
    <property type="entry name" value="CoA_trans"/>
    <property type="match status" value="1"/>
</dbReference>
<dbReference type="Gene3D" id="3.30.30.40">
    <property type="match status" value="1"/>
</dbReference>
<dbReference type="EMBL" id="CAFBPM010000007">
    <property type="protein sequence ID" value="CAB5021321.1"/>
    <property type="molecule type" value="Genomic_DNA"/>
</dbReference>
<sequence>MPTKETTVAEMVDEIESGMTIGLGGWGSRRKPMAFVRELLRRDLKNLTLVSYGGPDVGLLVNAGKVAKVICGFVTLDSVALDPLWRKARQDGAVELMEVDEGLLYLGLQAASWRVPFLPARAGLGSAVLSNTPELTTIENPYSSGPFAQPEDTDATLVAMPALLLDVAVIHTNLADTAGNAMILSPDPFFDELFLGAATRRFVTAEKIVDAGTLSSHGPIERATIHRLLTDRVAPARRGAHFTANAPDYERDEAFQRHYVASTKTPEDWAAFQARFLEGSETDYLTAVDAWESEQ</sequence>
<dbReference type="EMBL" id="CAFABE010000050">
    <property type="protein sequence ID" value="CAB4830258.1"/>
    <property type="molecule type" value="Genomic_DNA"/>
</dbReference>
<evidence type="ECO:0000313" key="3">
    <source>
        <dbReference type="EMBL" id="CAB5021321.1"/>
    </source>
</evidence>
<protein>
    <submittedName>
        <fullName evidence="2">Unannotated protein</fullName>
    </submittedName>
</protein>
<dbReference type="InterPro" id="IPR004165">
    <property type="entry name" value="CoA_trans_fam_I"/>
</dbReference>
<proteinExistence type="predicted"/>
<reference evidence="2" key="1">
    <citation type="submission" date="2020-05" db="EMBL/GenBank/DDBJ databases">
        <authorList>
            <person name="Chiriac C."/>
            <person name="Salcher M."/>
            <person name="Ghai R."/>
            <person name="Kavagutti S V."/>
        </authorList>
    </citation>
    <scope>NUCLEOTIDE SEQUENCE</scope>
</reference>
<evidence type="ECO:0000313" key="2">
    <source>
        <dbReference type="EMBL" id="CAB4879223.1"/>
    </source>
</evidence>
<evidence type="ECO:0000313" key="1">
    <source>
        <dbReference type="EMBL" id="CAB4830258.1"/>
    </source>
</evidence>
<dbReference type="AlphaFoldDB" id="A0A6J7EHZ8"/>
<dbReference type="Gene3D" id="3.40.1080.10">
    <property type="entry name" value="Glutaconate Coenzyme A-transferase"/>
    <property type="match status" value="1"/>
</dbReference>
<organism evidence="2">
    <name type="scientific">freshwater metagenome</name>
    <dbReference type="NCBI Taxonomy" id="449393"/>
    <lineage>
        <taxon>unclassified sequences</taxon>
        <taxon>metagenomes</taxon>
        <taxon>ecological metagenomes</taxon>
    </lineage>
</organism>
<dbReference type="EMBL" id="CAFBLT010000001">
    <property type="protein sequence ID" value="CAB4879223.1"/>
    <property type="molecule type" value="Genomic_DNA"/>
</dbReference>
<dbReference type="SUPFAM" id="SSF100950">
    <property type="entry name" value="NagB/RpiA/CoA transferase-like"/>
    <property type="match status" value="1"/>
</dbReference>